<feature type="transmembrane region" description="Helical" evidence="1">
    <location>
        <begin position="72"/>
        <end position="95"/>
    </location>
</feature>
<dbReference type="RefSeq" id="WP_049831787.1">
    <property type="nucleotide sequence ID" value="NZ_CP086136.1"/>
</dbReference>
<evidence type="ECO:0000256" key="1">
    <source>
        <dbReference type="SAM" id="Phobius"/>
    </source>
</evidence>
<proteinExistence type="predicted"/>
<reference evidence="5 6" key="1">
    <citation type="journal article" date="2017" name="Syst. Appl. Microbiol.">
        <title>Soybeans inoculated with root zone soils of Canadian native legumes harbour diverse and novel Bradyrhizobium spp. that possess agricultural potential.</title>
        <authorList>
            <person name="Bromfield E.S.P."/>
            <person name="Cloutier S."/>
            <person name="Tambong J.T."/>
            <person name="Tran Thi T.V."/>
        </authorList>
    </citation>
    <scope>NUCLEOTIDE SEQUENCE [LARGE SCALE GENOMIC DNA]</scope>
    <source>
        <strain evidence="5 6">323S2</strain>
    </source>
</reference>
<dbReference type="AlphaFoldDB" id="A0A7Z0QB07"/>
<dbReference type="EMBL" id="CP086136">
    <property type="protein sequence ID" value="UEM13345.1"/>
    <property type="molecule type" value="Genomic_DNA"/>
</dbReference>
<keyword evidence="1" id="KW-0472">Membrane</keyword>
<keyword evidence="1" id="KW-1133">Transmembrane helix</keyword>
<evidence type="ECO:0000313" key="5">
    <source>
        <dbReference type="EMBL" id="UGX93962.1"/>
    </source>
</evidence>
<reference evidence="3" key="2">
    <citation type="submission" date="2020-06" db="EMBL/GenBank/DDBJ databases">
        <title>Whole Genome Sequence of Bradyrhizobium sp. Strain 323S2.</title>
        <authorList>
            <person name="Bromfield E.S.P."/>
        </authorList>
    </citation>
    <scope>NUCLEOTIDE SEQUENCE [LARGE SCALE GENOMIC DNA]</scope>
    <source>
        <strain evidence="3">323S2</strain>
    </source>
</reference>
<evidence type="ECO:0000313" key="2">
    <source>
        <dbReference type="EMBL" id="MBO1860417.1"/>
    </source>
</evidence>
<dbReference type="KEGG" id="bban:J4G43_003100"/>
<gene>
    <name evidence="5" type="ORF">G6321_00051835</name>
    <name evidence="3" type="ORF">G6321_16585</name>
    <name evidence="4" type="ORF">J4G43_003100</name>
    <name evidence="2" type="ORF">J4G43_05330</name>
</gene>
<evidence type="ECO:0000313" key="3">
    <source>
        <dbReference type="EMBL" id="NYY89982.1"/>
    </source>
</evidence>
<reference evidence="2" key="3">
    <citation type="submission" date="2021-03" db="EMBL/GenBank/DDBJ databases">
        <title>Whole Genome Sequence of Bradyrhizobium sp. Strain 144S4.</title>
        <authorList>
            <person name="Bromfield E.S.P."/>
            <person name="Cloutier S."/>
        </authorList>
    </citation>
    <scope>NUCLEOTIDE SEQUENCE [LARGE SCALE GENOMIC DNA]</scope>
    <source>
        <strain evidence="2">144S4</strain>
    </source>
</reference>
<protein>
    <submittedName>
        <fullName evidence="3">Uncharacterized protein</fullName>
    </submittedName>
</protein>
<reference evidence="6 7" key="4">
    <citation type="journal article" date="2022" name="Int. J. Syst. Evol. Microbiol.">
        <title>Strains of Bradyrhizobium barranii sp. nov. associated with legumes native to Canada are symbionts of soybeans and belong to different subspecies (subsp. barranii subsp. nov. and subsp. apii subsp. nov.) and symbiovars (sv. glycinearum and sv. septentrionale).</title>
        <authorList>
            <person name="Bromfield E.S.P."/>
            <person name="Cloutier S."/>
            <person name="Wasai-Hara S."/>
            <person name="Minamisawa K."/>
        </authorList>
    </citation>
    <scope>NUCLEOTIDE SEQUENCE [LARGE SCALE GENOMIC DNA]</scope>
    <source>
        <strain evidence="5 7">144S4</strain>
        <strain evidence="6">323S2</strain>
    </source>
</reference>
<organism evidence="3">
    <name type="scientific">Bradyrhizobium barranii subsp. barranii</name>
    <dbReference type="NCBI Taxonomy" id="2823807"/>
    <lineage>
        <taxon>Bacteria</taxon>
        <taxon>Pseudomonadati</taxon>
        <taxon>Pseudomonadota</taxon>
        <taxon>Alphaproteobacteria</taxon>
        <taxon>Hyphomicrobiales</taxon>
        <taxon>Nitrobacteraceae</taxon>
        <taxon>Bradyrhizobium</taxon>
        <taxon>Bradyrhizobium barranii</taxon>
    </lineage>
</organism>
<dbReference type="EMBL" id="JAGEMI010000001">
    <property type="protein sequence ID" value="MBO1860417.1"/>
    <property type="molecule type" value="Genomic_DNA"/>
</dbReference>
<keyword evidence="1" id="KW-0812">Transmembrane</keyword>
<evidence type="ECO:0000313" key="4">
    <source>
        <dbReference type="EMBL" id="UEM13345.1"/>
    </source>
</evidence>
<dbReference type="EMBL" id="JACBFH010000001">
    <property type="protein sequence ID" value="NYY89982.1"/>
    <property type="molecule type" value="Genomic_DNA"/>
</dbReference>
<accession>A0A7Z0QB07</accession>
<evidence type="ECO:0000313" key="7">
    <source>
        <dbReference type="Proteomes" id="UP000664702"/>
    </source>
</evidence>
<feature type="transmembrane region" description="Helical" evidence="1">
    <location>
        <begin position="6"/>
        <end position="34"/>
    </location>
</feature>
<sequence length="171" mass="19392">MARFWTIPIFGIATVYFTVDALFSAVTGPIAAWLSKKRLLERVRRWVTSLGPYQSFALFAVPVVILEPAKPLSAYLLGTGHFLPGAIVFIAAEVLKLTVVERLFHLNKKKLLSIPLFAWGYGYWRPMMDYLESSAAWRTSRRMLSEALELLGNLKSRLQSQFRSAGARRLK</sequence>
<name>A0A7Z0QB07_9BRAD</name>
<feature type="transmembrane region" description="Helical" evidence="1">
    <location>
        <begin position="46"/>
        <end position="66"/>
    </location>
</feature>
<dbReference type="Proteomes" id="UP000564836">
    <property type="component" value="Chromosome"/>
</dbReference>
<evidence type="ECO:0000313" key="6">
    <source>
        <dbReference type="Proteomes" id="UP000564836"/>
    </source>
</evidence>
<dbReference type="EMBL" id="CP088280">
    <property type="protein sequence ID" value="UGX93962.1"/>
    <property type="molecule type" value="Genomic_DNA"/>
</dbReference>
<dbReference type="Proteomes" id="UP000664702">
    <property type="component" value="Chromosome"/>
</dbReference>